<dbReference type="GO" id="GO:0003824">
    <property type="term" value="F:catalytic activity"/>
    <property type="evidence" value="ECO:0007669"/>
    <property type="project" value="InterPro"/>
</dbReference>
<dbReference type="InterPro" id="IPR051215">
    <property type="entry name" value="GRE"/>
</dbReference>
<evidence type="ECO:0000313" key="2">
    <source>
        <dbReference type="EMBL" id="MCR6679403.1"/>
    </source>
</evidence>
<dbReference type="EMBL" id="JANPXH010001222">
    <property type="protein sequence ID" value="MCR6679403.1"/>
    <property type="molecule type" value="Genomic_DNA"/>
</dbReference>
<organism evidence="2 3">
    <name type="scientific">Escherichia marmotae</name>
    <dbReference type="NCBI Taxonomy" id="1499973"/>
    <lineage>
        <taxon>Bacteria</taxon>
        <taxon>Pseudomonadati</taxon>
        <taxon>Pseudomonadota</taxon>
        <taxon>Gammaproteobacteria</taxon>
        <taxon>Enterobacterales</taxon>
        <taxon>Enterobacteriaceae</taxon>
        <taxon>Escherichia</taxon>
    </lineage>
</organism>
<dbReference type="PROSITE" id="PS51554">
    <property type="entry name" value="PFL"/>
    <property type="match status" value="1"/>
</dbReference>
<gene>
    <name evidence="2" type="ORF">NVV43_28510</name>
</gene>
<sequence length="82" mass="9088">NGIINEAKEQLEKNRSIDPDFIKKEKFLNSVIISCEAAITYVNRYAKKAKEIADNTSDAKRKAELNEIAKICSKVSGEGAKS</sequence>
<dbReference type="GO" id="GO:0005829">
    <property type="term" value="C:cytosol"/>
    <property type="evidence" value="ECO:0007669"/>
    <property type="project" value="TreeGrafter"/>
</dbReference>
<accession>A0AAW5N433</accession>
<evidence type="ECO:0000313" key="3">
    <source>
        <dbReference type="Proteomes" id="UP001206878"/>
    </source>
</evidence>
<dbReference type="SUPFAM" id="SSF51998">
    <property type="entry name" value="PFL-like glycyl radical enzymes"/>
    <property type="match status" value="1"/>
</dbReference>
<dbReference type="InterPro" id="IPR004184">
    <property type="entry name" value="PFL_dom"/>
</dbReference>
<protein>
    <recommendedName>
        <fullName evidence="1">PFL domain-containing protein</fullName>
    </recommendedName>
</protein>
<dbReference type="PANTHER" id="PTHR43641">
    <property type="entry name" value="FORMATE ACETYLTRANSFERASE 3-RELATED"/>
    <property type="match status" value="1"/>
</dbReference>
<dbReference type="PANTHER" id="PTHR43641:SF2">
    <property type="entry name" value="DEHYDRATASE YBIW-RELATED"/>
    <property type="match status" value="1"/>
</dbReference>
<dbReference type="Proteomes" id="UP001206878">
    <property type="component" value="Unassembled WGS sequence"/>
</dbReference>
<dbReference type="AlphaFoldDB" id="A0AAW5N433"/>
<reference evidence="2" key="1">
    <citation type="submission" date="2022-07" db="EMBL/GenBank/DDBJ databases">
        <title>Diversity of ethanolamine utilization by human commensal Escherichia coli.</title>
        <authorList>
            <person name="Jubelin G."/>
        </authorList>
    </citation>
    <scope>NUCLEOTIDE SEQUENCE</scope>
    <source>
        <strain evidence="2">S1</strain>
    </source>
</reference>
<feature type="non-terminal residue" evidence="2">
    <location>
        <position position="1"/>
    </location>
</feature>
<proteinExistence type="predicted"/>
<name>A0AAW5N433_9ESCH</name>
<feature type="domain" description="PFL" evidence="1">
    <location>
        <begin position="1"/>
        <end position="82"/>
    </location>
</feature>
<feature type="non-terminal residue" evidence="2">
    <location>
        <position position="82"/>
    </location>
</feature>
<dbReference type="Pfam" id="PF02901">
    <property type="entry name" value="PFL-like"/>
    <property type="match status" value="1"/>
</dbReference>
<evidence type="ECO:0000259" key="1">
    <source>
        <dbReference type="PROSITE" id="PS51554"/>
    </source>
</evidence>
<dbReference type="Gene3D" id="3.20.70.20">
    <property type="match status" value="1"/>
</dbReference>
<comment type="caution">
    <text evidence="2">The sequence shown here is derived from an EMBL/GenBank/DDBJ whole genome shotgun (WGS) entry which is preliminary data.</text>
</comment>